<evidence type="ECO:0000313" key="1">
    <source>
        <dbReference type="EMBL" id="MCQ3829150.1"/>
    </source>
</evidence>
<dbReference type="Proteomes" id="UP001205566">
    <property type="component" value="Unassembled WGS sequence"/>
</dbReference>
<dbReference type="EMBL" id="JACASI010000016">
    <property type="protein sequence ID" value="MCQ3829150.1"/>
    <property type="molecule type" value="Genomic_DNA"/>
</dbReference>
<accession>A0ABT1NZ46</accession>
<sequence length="255" mass="29951">MKIIDLVAILGALAWSPHLISLIRSYLTKPEVRIITQKIAEIGFTTHGPIFNVRVAFAVKNHDLVISNFRVKVTHESGEEKTYEWQGLKQQVMKMHTNEGSIPYEKENSVLAIKLNQKDVEERFVQCQEVSFIAGKRDIEDKAIKRLSYDREQDGYDPIEFLKCQESKDVYNYIKHAFSWKSGKYKVVFELESPEAFNLVDNEYEFTLTPLDIEELEKNKDFIEQDYINSFVAEEHDSHKPIRWNWRNPSIYKKN</sequence>
<name>A0ABT1NZ46_9GAMM</name>
<proteinExistence type="predicted"/>
<comment type="caution">
    <text evidence="1">The sequence shown here is derived from an EMBL/GenBank/DDBJ whole genome shotgun (WGS) entry which is preliminary data.</text>
</comment>
<keyword evidence="2" id="KW-1185">Reference proteome</keyword>
<protein>
    <submittedName>
        <fullName evidence="1">Uncharacterized protein</fullName>
    </submittedName>
</protein>
<reference evidence="1" key="1">
    <citation type="thesis" date="2020" institute="Technische Universitat Dresden" country="Dresden, Germany">
        <title>The Agarolytic System of Microbulbifer elongatus PORT2, Isolated from Batu Karas, Pangandaran West Java Indonesia.</title>
        <authorList>
            <person name="Anggraeni S.R."/>
        </authorList>
    </citation>
    <scope>NUCLEOTIDE SEQUENCE</scope>
    <source>
        <strain evidence="1">PORT2</strain>
    </source>
</reference>
<gene>
    <name evidence="1" type="ORF">HXX02_06810</name>
</gene>
<organism evidence="1 2">
    <name type="scientific">Microbulbifer elongatus</name>
    <dbReference type="NCBI Taxonomy" id="86173"/>
    <lineage>
        <taxon>Bacteria</taxon>
        <taxon>Pseudomonadati</taxon>
        <taxon>Pseudomonadota</taxon>
        <taxon>Gammaproteobacteria</taxon>
        <taxon>Cellvibrionales</taxon>
        <taxon>Microbulbiferaceae</taxon>
        <taxon>Microbulbifer</taxon>
    </lineage>
</organism>
<evidence type="ECO:0000313" key="2">
    <source>
        <dbReference type="Proteomes" id="UP001205566"/>
    </source>
</evidence>
<dbReference type="RefSeq" id="WP_255874053.1">
    <property type="nucleotide sequence ID" value="NZ_JACASI010000016.1"/>
</dbReference>